<dbReference type="AlphaFoldDB" id="A0A9P6T5N1"/>
<dbReference type="Proteomes" id="UP000886653">
    <property type="component" value="Unassembled WGS sequence"/>
</dbReference>
<proteinExistence type="predicted"/>
<evidence type="ECO:0000256" key="2">
    <source>
        <dbReference type="ARBA" id="ARBA00022771"/>
    </source>
</evidence>
<name>A0A9P6T5N1_9BASI</name>
<dbReference type="EMBL" id="MU167570">
    <property type="protein sequence ID" value="KAG0139524.1"/>
    <property type="molecule type" value="Genomic_DNA"/>
</dbReference>
<dbReference type="PROSITE" id="PS50089">
    <property type="entry name" value="ZF_RING_2"/>
    <property type="match status" value="1"/>
</dbReference>
<evidence type="ECO:0000313" key="7">
    <source>
        <dbReference type="EMBL" id="KAG0139524.1"/>
    </source>
</evidence>
<gene>
    <name evidence="7" type="ORF">CROQUDRAFT_101411</name>
</gene>
<sequence>MLTFASSNPETLDLFRSVYYRPKIVLLILLFFAFPSTDTLLHLPRQASTSSSPTSTNNLELTRTEPARSVNSYHLPDTHPSSNAQHPKRTRGHPQPDLTLNPTHSSSIKEDTPTLPCPDAYLDHRNNIICPHAPKRLKSVRQRYAEVLQEVKSTLKRWTDLHPTTDPGISARPLWPTYALPYTATEDRWSVRTALCMPLASPFAHLLLLLHTLFFIQALSLLVEDALVKDACASTLAASAFRSSSSWPKIWSRFRFRLANHWSKRSFWEPFGFWIASLILLGVIASEALGDTGSWQTGGVWHDLPFRNVCQRSSSTGSTSNMQSEKGIEVRVSIIGIPALKLLSFLLDRAPFLKPARTLVLIECVLGLVCLCQPAQHFLPQKIFPKTLRVPNRFLSLPSSTRSSEVSTVIRPPPGPSRNTTVSQRLSGITSGHPRSSLSDKDEAQVVEVEVETKWVLSVLVEACVCVGAIASYVVVMVHLPYTSSYWFPLLLSITYIKSCVARLKNLYHSALHTLRCLESVLSRFGPEPNTRKRDWRCSICFEDEDCSDESDSPPSPTSNNENFKESGERCVVLNCGHRFHARCLVKWLHYQTFCPICHRSVQSNNSQ</sequence>
<evidence type="ECO:0000259" key="6">
    <source>
        <dbReference type="PROSITE" id="PS50089"/>
    </source>
</evidence>
<dbReference type="GO" id="GO:0043161">
    <property type="term" value="P:proteasome-mediated ubiquitin-dependent protein catabolic process"/>
    <property type="evidence" value="ECO:0007669"/>
    <property type="project" value="TreeGrafter"/>
</dbReference>
<dbReference type="GO" id="GO:0061630">
    <property type="term" value="F:ubiquitin protein ligase activity"/>
    <property type="evidence" value="ECO:0007669"/>
    <property type="project" value="TreeGrafter"/>
</dbReference>
<protein>
    <recommendedName>
        <fullName evidence="6">RING-type domain-containing protein</fullName>
    </recommendedName>
</protein>
<feature type="domain" description="RING-type" evidence="6">
    <location>
        <begin position="538"/>
        <end position="599"/>
    </location>
</feature>
<organism evidence="7 8">
    <name type="scientific">Cronartium quercuum f. sp. fusiforme G11</name>
    <dbReference type="NCBI Taxonomy" id="708437"/>
    <lineage>
        <taxon>Eukaryota</taxon>
        <taxon>Fungi</taxon>
        <taxon>Dikarya</taxon>
        <taxon>Basidiomycota</taxon>
        <taxon>Pucciniomycotina</taxon>
        <taxon>Pucciniomycetes</taxon>
        <taxon>Pucciniales</taxon>
        <taxon>Coleosporiaceae</taxon>
        <taxon>Cronartium</taxon>
    </lineage>
</organism>
<comment type="caution">
    <text evidence="7">The sequence shown here is derived from an EMBL/GenBank/DDBJ whole genome shotgun (WGS) entry which is preliminary data.</text>
</comment>
<dbReference type="PANTHER" id="PTHR22763">
    <property type="entry name" value="RING ZINC FINGER PROTEIN"/>
    <property type="match status" value="1"/>
</dbReference>
<dbReference type="GO" id="GO:0008270">
    <property type="term" value="F:zinc ion binding"/>
    <property type="evidence" value="ECO:0007669"/>
    <property type="project" value="UniProtKB-KW"/>
</dbReference>
<evidence type="ECO:0000256" key="1">
    <source>
        <dbReference type="ARBA" id="ARBA00022723"/>
    </source>
</evidence>
<dbReference type="Gene3D" id="3.30.40.10">
    <property type="entry name" value="Zinc/RING finger domain, C3HC4 (zinc finger)"/>
    <property type="match status" value="1"/>
</dbReference>
<feature type="region of interest" description="Disordered" evidence="5">
    <location>
        <begin position="70"/>
        <end position="113"/>
    </location>
</feature>
<accession>A0A9P6T5N1</accession>
<keyword evidence="1" id="KW-0479">Metal-binding</keyword>
<evidence type="ECO:0000313" key="8">
    <source>
        <dbReference type="Proteomes" id="UP000886653"/>
    </source>
</evidence>
<dbReference type="OrthoDB" id="8062037at2759"/>
<keyword evidence="8" id="KW-1185">Reference proteome</keyword>
<dbReference type="InterPro" id="IPR050731">
    <property type="entry name" value="HRD1_E3_ubiq-ligases"/>
</dbReference>
<keyword evidence="2 4" id="KW-0863">Zinc-finger</keyword>
<reference evidence="7" key="1">
    <citation type="submission" date="2013-11" db="EMBL/GenBank/DDBJ databases">
        <title>Genome sequence of the fusiform rust pathogen reveals effectors for host alternation and coevolution with pine.</title>
        <authorList>
            <consortium name="DOE Joint Genome Institute"/>
            <person name="Smith K."/>
            <person name="Pendleton A."/>
            <person name="Kubisiak T."/>
            <person name="Anderson C."/>
            <person name="Salamov A."/>
            <person name="Aerts A."/>
            <person name="Riley R."/>
            <person name="Clum A."/>
            <person name="Lindquist E."/>
            <person name="Ence D."/>
            <person name="Campbell M."/>
            <person name="Kronenberg Z."/>
            <person name="Feau N."/>
            <person name="Dhillon B."/>
            <person name="Hamelin R."/>
            <person name="Burleigh J."/>
            <person name="Smith J."/>
            <person name="Yandell M."/>
            <person name="Nelson C."/>
            <person name="Grigoriev I."/>
            <person name="Davis J."/>
        </authorList>
    </citation>
    <scope>NUCLEOTIDE SEQUENCE</scope>
    <source>
        <strain evidence="7">G11</strain>
    </source>
</reference>
<dbReference type="SMART" id="SM00184">
    <property type="entry name" value="RING"/>
    <property type="match status" value="1"/>
</dbReference>
<dbReference type="InterPro" id="IPR001841">
    <property type="entry name" value="Znf_RING"/>
</dbReference>
<feature type="region of interest" description="Disordered" evidence="5">
    <location>
        <begin position="405"/>
        <end position="441"/>
    </location>
</feature>
<dbReference type="InterPro" id="IPR013083">
    <property type="entry name" value="Znf_RING/FYVE/PHD"/>
</dbReference>
<evidence type="ECO:0000256" key="4">
    <source>
        <dbReference type="PROSITE-ProRule" id="PRU00175"/>
    </source>
</evidence>
<dbReference type="Pfam" id="PF13639">
    <property type="entry name" value="zf-RING_2"/>
    <property type="match status" value="1"/>
</dbReference>
<dbReference type="GO" id="GO:0012505">
    <property type="term" value="C:endomembrane system"/>
    <property type="evidence" value="ECO:0007669"/>
    <property type="project" value="TreeGrafter"/>
</dbReference>
<feature type="compositionally biased region" description="Polar residues" evidence="5">
    <location>
        <begin position="417"/>
        <end position="437"/>
    </location>
</feature>
<evidence type="ECO:0000256" key="5">
    <source>
        <dbReference type="SAM" id="MobiDB-lite"/>
    </source>
</evidence>
<keyword evidence="3" id="KW-0862">Zinc</keyword>
<evidence type="ECO:0000256" key="3">
    <source>
        <dbReference type="ARBA" id="ARBA00022833"/>
    </source>
</evidence>
<dbReference type="SUPFAM" id="SSF57850">
    <property type="entry name" value="RING/U-box"/>
    <property type="match status" value="1"/>
</dbReference>